<sequence length="281" mass="31507">MVLWLPNLVLHVHHAQYCTSTGRGGYISIVWRDTFEICIVSHSQVEEAMSAFAVSTRTGAPTDINDIDLARPVTTLAETISKAMSALYALHVAMGRSCAETSSNLMEFVECKQRIRAHWGALESFLQHSLGYARDYLALCQSLQHESQAQYAVAAFAILAHAQQIRSEIARFKPAYAGMVKEFEDKEPTAKFRRGNGKHGNSSSFDGRVSSRVMLRVVTQFQYRFYRSSRHRKQPCTQKPVIRSRSPPRPSPIHSSPSLTSTPFGIDTPTTSKNCRDLKRV</sequence>
<dbReference type="OrthoDB" id="2931302at2759"/>
<feature type="chain" id="PRO_5040480561" evidence="2">
    <location>
        <begin position="16"/>
        <end position="281"/>
    </location>
</feature>
<organism evidence="3 4">
    <name type="scientific">Pleurotus eryngii</name>
    <name type="common">Boletus of the steppes</name>
    <dbReference type="NCBI Taxonomy" id="5323"/>
    <lineage>
        <taxon>Eukaryota</taxon>
        <taxon>Fungi</taxon>
        <taxon>Dikarya</taxon>
        <taxon>Basidiomycota</taxon>
        <taxon>Agaricomycotina</taxon>
        <taxon>Agaricomycetes</taxon>
        <taxon>Agaricomycetidae</taxon>
        <taxon>Agaricales</taxon>
        <taxon>Pleurotineae</taxon>
        <taxon>Pleurotaceae</taxon>
        <taxon>Pleurotus</taxon>
    </lineage>
</organism>
<dbReference type="Proteomes" id="UP000807025">
    <property type="component" value="Unassembled WGS sequence"/>
</dbReference>
<accession>A0A9P5ZKR8</accession>
<name>A0A9P5ZKR8_PLEER</name>
<feature type="region of interest" description="Disordered" evidence="1">
    <location>
        <begin position="229"/>
        <end position="281"/>
    </location>
</feature>
<proteinExistence type="predicted"/>
<protein>
    <submittedName>
        <fullName evidence="3">Uncharacterized protein</fullName>
    </submittedName>
</protein>
<evidence type="ECO:0000313" key="3">
    <source>
        <dbReference type="EMBL" id="KAF9487591.1"/>
    </source>
</evidence>
<evidence type="ECO:0000313" key="4">
    <source>
        <dbReference type="Proteomes" id="UP000807025"/>
    </source>
</evidence>
<evidence type="ECO:0000256" key="1">
    <source>
        <dbReference type="SAM" id="MobiDB-lite"/>
    </source>
</evidence>
<keyword evidence="4" id="KW-1185">Reference proteome</keyword>
<reference evidence="3" key="1">
    <citation type="submission" date="2020-11" db="EMBL/GenBank/DDBJ databases">
        <authorList>
            <consortium name="DOE Joint Genome Institute"/>
            <person name="Ahrendt S."/>
            <person name="Riley R."/>
            <person name="Andreopoulos W."/>
            <person name="Labutti K."/>
            <person name="Pangilinan J."/>
            <person name="Ruiz-Duenas F.J."/>
            <person name="Barrasa J.M."/>
            <person name="Sanchez-Garcia M."/>
            <person name="Camarero S."/>
            <person name="Miyauchi S."/>
            <person name="Serrano A."/>
            <person name="Linde D."/>
            <person name="Babiker R."/>
            <person name="Drula E."/>
            <person name="Ayuso-Fernandez I."/>
            <person name="Pacheco R."/>
            <person name="Padilla G."/>
            <person name="Ferreira P."/>
            <person name="Barriuso J."/>
            <person name="Kellner H."/>
            <person name="Castanera R."/>
            <person name="Alfaro M."/>
            <person name="Ramirez L."/>
            <person name="Pisabarro A.G."/>
            <person name="Kuo A."/>
            <person name="Tritt A."/>
            <person name="Lipzen A."/>
            <person name="He G."/>
            <person name="Yan M."/>
            <person name="Ng V."/>
            <person name="Cullen D."/>
            <person name="Martin F."/>
            <person name="Rosso M.-N."/>
            <person name="Henrissat B."/>
            <person name="Hibbett D."/>
            <person name="Martinez A.T."/>
            <person name="Grigoriev I.V."/>
        </authorList>
    </citation>
    <scope>NUCLEOTIDE SEQUENCE</scope>
    <source>
        <strain evidence="3">ATCC 90797</strain>
    </source>
</reference>
<feature type="compositionally biased region" description="Polar residues" evidence="1">
    <location>
        <begin position="259"/>
        <end position="273"/>
    </location>
</feature>
<dbReference type="EMBL" id="MU154764">
    <property type="protein sequence ID" value="KAF9487591.1"/>
    <property type="molecule type" value="Genomic_DNA"/>
</dbReference>
<keyword evidence="2" id="KW-0732">Signal</keyword>
<evidence type="ECO:0000256" key="2">
    <source>
        <dbReference type="SAM" id="SignalP"/>
    </source>
</evidence>
<feature type="signal peptide" evidence="2">
    <location>
        <begin position="1"/>
        <end position="15"/>
    </location>
</feature>
<gene>
    <name evidence="3" type="ORF">BDN71DRAFT_617822</name>
</gene>
<comment type="caution">
    <text evidence="3">The sequence shown here is derived from an EMBL/GenBank/DDBJ whole genome shotgun (WGS) entry which is preliminary data.</text>
</comment>
<dbReference type="AlphaFoldDB" id="A0A9P5ZKR8"/>